<feature type="non-terminal residue" evidence="2">
    <location>
        <position position="24"/>
    </location>
</feature>
<evidence type="ECO:0000256" key="1">
    <source>
        <dbReference type="SAM" id="MobiDB-lite"/>
    </source>
</evidence>
<feature type="region of interest" description="Disordered" evidence="1">
    <location>
        <begin position="1"/>
        <end position="24"/>
    </location>
</feature>
<sequence length="24" mass="2759">MSNTVDMASMRSHEHSFHPSDEII</sequence>
<protein>
    <submittedName>
        <fullName evidence="2">Uncharacterized protein</fullName>
    </submittedName>
</protein>
<comment type="caution">
    <text evidence="2">The sequence shown here is derived from an EMBL/GenBank/DDBJ whole genome shotgun (WGS) entry which is preliminary data.</text>
</comment>
<dbReference type="AlphaFoldDB" id="A0A819PYT4"/>
<feature type="compositionally biased region" description="Basic and acidic residues" evidence="1">
    <location>
        <begin position="11"/>
        <end position="24"/>
    </location>
</feature>
<proteinExistence type="predicted"/>
<evidence type="ECO:0000313" key="2">
    <source>
        <dbReference type="EMBL" id="CAF4025750.1"/>
    </source>
</evidence>
<reference evidence="2" key="1">
    <citation type="submission" date="2021-02" db="EMBL/GenBank/DDBJ databases">
        <authorList>
            <person name="Nowell W R."/>
        </authorList>
    </citation>
    <scope>NUCLEOTIDE SEQUENCE</scope>
</reference>
<dbReference type="EMBL" id="CAJOBD010005272">
    <property type="protein sequence ID" value="CAF4025750.1"/>
    <property type="molecule type" value="Genomic_DNA"/>
</dbReference>
<organism evidence="2 3">
    <name type="scientific">Rotaria sordida</name>
    <dbReference type="NCBI Taxonomy" id="392033"/>
    <lineage>
        <taxon>Eukaryota</taxon>
        <taxon>Metazoa</taxon>
        <taxon>Spiralia</taxon>
        <taxon>Gnathifera</taxon>
        <taxon>Rotifera</taxon>
        <taxon>Eurotatoria</taxon>
        <taxon>Bdelloidea</taxon>
        <taxon>Philodinida</taxon>
        <taxon>Philodinidae</taxon>
        <taxon>Rotaria</taxon>
    </lineage>
</organism>
<evidence type="ECO:0000313" key="3">
    <source>
        <dbReference type="Proteomes" id="UP000663836"/>
    </source>
</evidence>
<dbReference type="Proteomes" id="UP000663836">
    <property type="component" value="Unassembled WGS sequence"/>
</dbReference>
<gene>
    <name evidence="2" type="ORF">JBS370_LOCUS27679</name>
</gene>
<accession>A0A819PYT4</accession>
<name>A0A819PYT4_9BILA</name>